<dbReference type="InterPro" id="IPR002575">
    <property type="entry name" value="Aminoglycoside_PTrfase"/>
</dbReference>
<dbReference type="InterPro" id="IPR011009">
    <property type="entry name" value="Kinase-like_dom_sf"/>
</dbReference>
<dbReference type="RefSeq" id="WP_377392937.1">
    <property type="nucleotide sequence ID" value="NZ_JBHSAN010000035.1"/>
</dbReference>
<dbReference type="SUPFAM" id="SSF56112">
    <property type="entry name" value="Protein kinase-like (PK-like)"/>
    <property type="match status" value="1"/>
</dbReference>
<accession>A0ABW5WCR2</accession>
<dbReference type="Proteomes" id="UP001597478">
    <property type="component" value="Unassembled WGS sequence"/>
</dbReference>
<evidence type="ECO:0000313" key="3">
    <source>
        <dbReference type="Proteomes" id="UP001597478"/>
    </source>
</evidence>
<sequence>MPDAFQRLSHRQRSLVAEWLPGAVVEADLGWGLVETTVLAVSARGERFVVKAGGPSDRSVAREIDAHRNWLGPWTAIGRAPALVHHDAGAKLLVTEYLPGTLVLDTPHAAQPGIYRQAGELLAAFHAQTAVVDDRHEQQENERVLAWLDRPHRISPTTAHRIRAMIERWPTPPAVLVPTHGDWHTRNWLVDGGTLSIIDFDRVALRPAATDVARLAGNEFRRYPGTEGAFLAGYGRDPREPEAWFRLRVREAVSTAAWAYRVGDEAYEAHGHRMIAELLAEHPA</sequence>
<evidence type="ECO:0000259" key="1">
    <source>
        <dbReference type="Pfam" id="PF01636"/>
    </source>
</evidence>
<organism evidence="2 3">
    <name type="scientific">Prauserella oleivorans</name>
    <dbReference type="NCBI Taxonomy" id="1478153"/>
    <lineage>
        <taxon>Bacteria</taxon>
        <taxon>Bacillati</taxon>
        <taxon>Actinomycetota</taxon>
        <taxon>Actinomycetes</taxon>
        <taxon>Pseudonocardiales</taxon>
        <taxon>Pseudonocardiaceae</taxon>
        <taxon>Prauserella</taxon>
    </lineage>
</organism>
<protein>
    <submittedName>
        <fullName evidence="2">Phosphotransferase</fullName>
    </submittedName>
</protein>
<gene>
    <name evidence="2" type="ORF">ACFS2C_20590</name>
</gene>
<proteinExistence type="predicted"/>
<feature type="domain" description="Aminoglycoside phosphotransferase" evidence="1">
    <location>
        <begin position="36"/>
        <end position="243"/>
    </location>
</feature>
<dbReference type="Pfam" id="PF01636">
    <property type="entry name" value="APH"/>
    <property type="match status" value="1"/>
</dbReference>
<name>A0ABW5WCR2_9PSEU</name>
<dbReference type="EMBL" id="JBHUOF010000034">
    <property type="protein sequence ID" value="MFD2801793.1"/>
    <property type="molecule type" value="Genomic_DNA"/>
</dbReference>
<reference evidence="3" key="1">
    <citation type="journal article" date="2019" name="Int. J. Syst. Evol. Microbiol.">
        <title>The Global Catalogue of Microorganisms (GCM) 10K type strain sequencing project: providing services to taxonomists for standard genome sequencing and annotation.</title>
        <authorList>
            <consortium name="The Broad Institute Genomics Platform"/>
            <consortium name="The Broad Institute Genome Sequencing Center for Infectious Disease"/>
            <person name="Wu L."/>
            <person name="Ma J."/>
        </authorList>
    </citation>
    <scope>NUCLEOTIDE SEQUENCE [LARGE SCALE GENOMIC DNA]</scope>
    <source>
        <strain evidence="3">IBRC-M 10906</strain>
    </source>
</reference>
<comment type="caution">
    <text evidence="2">The sequence shown here is derived from an EMBL/GenBank/DDBJ whole genome shotgun (WGS) entry which is preliminary data.</text>
</comment>
<evidence type="ECO:0000313" key="2">
    <source>
        <dbReference type="EMBL" id="MFD2801793.1"/>
    </source>
</evidence>
<dbReference type="Gene3D" id="3.90.1200.10">
    <property type="match status" value="1"/>
</dbReference>
<keyword evidence="3" id="KW-1185">Reference proteome</keyword>